<dbReference type="Gene3D" id="1.20.120.680">
    <property type="entry name" value="Formiminotetrahydrofolate cyclodeaminase monomer, up-and-down helical bundle"/>
    <property type="match status" value="1"/>
</dbReference>
<reference evidence="2 3" key="1">
    <citation type="submission" date="2017-04" db="EMBL/GenBank/DDBJ databases">
        <authorList>
            <person name="Afonso C.L."/>
            <person name="Miller P.J."/>
            <person name="Scott M.A."/>
            <person name="Spackman E."/>
            <person name="Goraichik I."/>
            <person name="Dimitrov K.M."/>
            <person name="Suarez D.L."/>
            <person name="Swayne D.E."/>
        </authorList>
    </citation>
    <scope>NUCLEOTIDE SEQUENCE [LARGE SCALE GENOMIC DNA]</scope>
    <source>
        <strain evidence="2 3">DSM 5090</strain>
    </source>
</reference>
<protein>
    <submittedName>
        <fullName evidence="2">Formiminotetrahydrofolate cyclodeaminase</fullName>
    </submittedName>
</protein>
<proteinExistence type="predicted"/>
<dbReference type="InterPro" id="IPR007044">
    <property type="entry name" value="Cyclodeamin/CycHdrlase"/>
</dbReference>
<dbReference type="Proteomes" id="UP000192738">
    <property type="component" value="Unassembled WGS sequence"/>
</dbReference>
<accession>A0A1W2DEN2</accession>
<dbReference type="Pfam" id="PF04961">
    <property type="entry name" value="FTCD_C"/>
    <property type="match status" value="1"/>
</dbReference>
<dbReference type="GO" id="GO:0003824">
    <property type="term" value="F:catalytic activity"/>
    <property type="evidence" value="ECO:0007669"/>
    <property type="project" value="InterPro"/>
</dbReference>
<name>A0A1W2DEN2_9FIRM</name>
<organism evidence="2 3">
    <name type="scientific">Sporomusa malonica</name>
    <dbReference type="NCBI Taxonomy" id="112901"/>
    <lineage>
        <taxon>Bacteria</taxon>
        <taxon>Bacillati</taxon>
        <taxon>Bacillota</taxon>
        <taxon>Negativicutes</taxon>
        <taxon>Selenomonadales</taxon>
        <taxon>Sporomusaceae</taxon>
        <taxon>Sporomusa</taxon>
    </lineage>
</organism>
<evidence type="ECO:0000313" key="3">
    <source>
        <dbReference type="Proteomes" id="UP000192738"/>
    </source>
</evidence>
<sequence length="201" mass="21726">MLVDLSIKDFAKRVAADEPVVPAGGSVIALSGLMGVCLVEMSVDSAYGRPEGEQYKDFFKKAKTQLAKLHNELLTYIESDAAAYGGVLAAYKIQKSTPQEIEHRKAEIQLAALSAIDVPLRISEACIAALEPAVILLPKVKHGVLGDLKIGLLVLKTGIEGSLAAAKINLSLIKEELLVKEFQARIDELQGRFEILMTSLR</sequence>
<feature type="domain" description="Cyclodeaminase/cyclohydrolase" evidence="1">
    <location>
        <begin position="6"/>
        <end position="187"/>
    </location>
</feature>
<dbReference type="InterPro" id="IPR036178">
    <property type="entry name" value="Formintransfe-cycloase-like_sf"/>
</dbReference>
<dbReference type="EMBL" id="FWXI01000015">
    <property type="protein sequence ID" value="SMC95516.1"/>
    <property type="molecule type" value="Genomic_DNA"/>
</dbReference>
<evidence type="ECO:0000313" key="2">
    <source>
        <dbReference type="EMBL" id="SMC95516.1"/>
    </source>
</evidence>
<dbReference type="STRING" id="112901.SAMN04488500_11511"/>
<gene>
    <name evidence="2" type="ORF">SAMN04488500_11511</name>
</gene>
<dbReference type="SUPFAM" id="SSF101262">
    <property type="entry name" value="Methenyltetrahydrofolate cyclohydrolase-like"/>
    <property type="match status" value="1"/>
</dbReference>
<keyword evidence="3" id="KW-1185">Reference proteome</keyword>
<dbReference type="AlphaFoldDB" id="A0A1W2DEN2"/>
<evidence type="ECO:0000259" key="1">
    <source>
        <dbReference type="Pfam" id="PF04961"/>
    </source>
</evidence>
<dbReference type="RefSeq" id="WP_176215556.1">
    <property type="nucleotide sequence ID" value="NZ_CP155572.1"/>
</dbReference>